<evidence type="ECO:0000313" key="1">
    <source>
        <dbReference type="EMBL" id="MDS0284720.1"/>
    </source>
</evidence>
<dbReference type="Proteomes" id="UP001268864">
    <property type="component" value="Unassembled WGS sequence"/>
</dbReference>
<reference evidence="1 2" key="1">
    <citation type="submission" date="2022-06" db="EMBL/GenBank/DDBJ databases">
        <title>Halomicroarcula sp. a new haloarchaeum isolate from saline soil.</title>
        <authorList>
            <person name="Strakova D."/>
            <person name="Galisteo C."/>
            <person name="Sanchez-Porro C."/>
            <person name="Ventosa A."/>
        </authorList>
    </citation>
    <scope>NUCLEOTIDE SEQUENCE [LARGE SCALE GENOMIC DNA]</scope>
    <source>
        <strain evidence="1 2">S3CR25-11</strain>
    </source>
</reference>
<organism evidence="1 2">
    <name type="scientific">Haloarcula onubensis</name>
    <dbReference type="NCBI Taxonomy" id="2950539"/>
    <lineage>
        <taxon>Archaea</taxon>
        <taxon>Methanobacteriati</taxon>
        <taxon>Methanobacteriota</taxon>
        <taxon>Stenosarchaea group</taxon>
        <taxon>Halobacteria</taxon>
        <taxon>Halobacteriales</taxon>
        <taxon>Haloarculaceae</taxon>
        <taxon>Haloarcula</taxon>
    </lineage>
</organism>
<protein>
    <submittedName>
        <fullName evidence="1">Uncharacterized protein</fullName>
    </submittedName>
</protein>
<comment type="caution">
    <text evidence="1">The sequence shown here is derived from an EMBL/GenBank/DDBJ whole genome shotgun (WGS) entry which is preliminary data.</text>
</comment>
<accession>A0ABU2FVD6</accession>
<proteinExistence type="predicted"/>
<dbReference type="EMBL" id="JAMQOS010000010">
    <property type="protein sequence ID" value="MDS0284720.1"/>
    <property type="molecule type" value="Genomic_DNA"/>
</dbReference>
<name>A0ABU2FVD6_9EURY</name>
<keyword evidence="2" id="KW-1185">Reference proteome</keyword>
<gene>
    <name evidence="1" type="ORF">NDI86_21700</name>
</gene>
<dbReference type="RefSeq" id="WP_310902386.1">
    <property type="nucleotide sequence ID" value="NZ_JAMQOS010000010.1"/>
</dbReference>
<evidence type="ECO:0000313" key="2">
    <source>
        <dbReference type="Proteomes" id="UP001268864"/>
    </source>
</evidence>
<sequence length="67" mass="8137">MARHDYDLPADYEQRIEDGTMSEWYTQERTKRQALQQDTNFEEEFLGLREKLERLIEAASETVEIRR</sequence>